<feature type="transmembrane region" description="Helical" evidence="10">
    <location>
        <begin position="232"/>
        <end position="253"/>
    </location>
</feature>
<evidence type="ECO:0000259" key="12">
    <source>
        <dbReference type="PROSITE" id="PS50929"/>
    </source>
</evidence>
<feature type="domain" description="ABC transmembrane type-1" evidence="12">
    <location>
        <begin position="834"/>
        <end position="1111"/>
    </location>
</feature>
<dbReference type="PROSITE" id="PS00211">
    <property type="entry name" value="ABC_TRANSPORTER_1"/>
    <property type="match status" value="4"/>
</dbReference>
<keyword evidence="6" id="KW-0067">ATP-binding</keyword>
<dbReference type="CDD" id="cd18597">
    <property type="entry name" value="ABC_6TM_YOR1_D1_like"/>
    <property type="match status" value="2"/>
</dbReference>
<accession>A0ABR4N7W0</accession>
<evidence type="ECO:0000256" key="2">
    <source>
        <dbReference type="ARBA" id="ARBA00022448"/>
    </source>
</evidence>
<evidence type="ECO:0000259" key="11">
    <source>
        <dbReference type="PROSITE" id="PS50893"/>
    </source>
</evidence>
<evidence type="ECO:0000313" key="13">
    <source>
        <dbReference type="EMBL" id="KAL2915594.1"/>
    </source>
</evidence>
<comment type="subcellular location">
    <subcellularLocation>
        <location evidence="1">Vacuole membrane</location>
        <topology evidence="1">Multi-pass membrane protein</topology>
    </subcellularLocation>
</comment>
<feature type="domain" description="ABC transporter" evidence="11">
    <location>
        <begin position="1151"/>
        <end position="1385"/>
    </location>
</feature>
<protein>
    <recommendedName>
        <fullName evidence="15">ABC transporter</fullName>
    </recommendedName>
</protein>
<feature type="transmembrane region" description="Helical" evidence="10">
    <location>
        <begin position="2458"/>
        <end position="2476"/>
    </location>
</feature>
<feature type="compositionally biased region" description="Basic and acidic residues" evidence="9">
    <location>
        <begin position="1424"/>
        <end position="1438"/>
    </location>
</feature>
<dbReference type="Pfam" id="PF00005">
    <property type="entry name" value="ABC_tran"/>
    <property type="match status" value="4"/>
</dbReference>
<dbReference type="InterPro" id="IPR011527">
    <property type="entry name" value="ABC1_TM_dom"/>
</dbReference>
<reference evidence="13 14" key="1">
    <citation type="submission" date="2023-09" db="EMBL/GenBank/DDBJ databases">
        <title>Pangenome analysis of Batrachochytrium dendrobatidis and related Chytrids.</title>
        <authorList>
            <person name="Yacoub M.N."/>
            <person name="Stajich J.E."/>
            <person name="James T.Y."/>
        </authorList>
    </citation>
    <scope>NUCLEOTIDE SEQUENCE [LARGE SCALE GENOMIC DNA]</scope>
    <source>
        <strain evidence="13 14">JEL0888</strain>
    </source>
</reference>
<gene>
    <name evidence="13" type="ORF">HK105_204779</name>
</gene>
<keyword evidence="3 10" id="KW-0812">Transmembrane</keyword>
<feature type="compositionally biased region" description="Acidic residues" evidence="9">
    <location>
        <begin position="759"/>
        <end position="774"/>
    </location>
</feature>
<feature type="region of interest" description="Disordered" evidence="9">
    <location>
        <begin position="1914"/>
        <end position="1938"/>
    </location>
</feature>
<evidence type="ECO:0008006" key="15">
    <source>
        <dbReference type="Google" id="ProtNLM"/>
    </source>
</evidence>
<feature type="domain" description="ABC transporter" evidence="11">
    <location>
        <begin position="2548"/>
        <end position="2782"/>
    </location>
</feature>
<keyword evidence="4" id="KW-0677">Repeat</keyword>
<feature type="transmembrane region" description="Helical" evidence="10">
    <location>
        <begin position="2221"/>
        <end position="2241"/>
    </location>
</feature>
<keyword evidence="7 10" id="KW-1133">Transmembrane helix</keyword>
<sequence>MPSVVLVEEQSEKAERAAAPAPAVQAQPPAPAPAPATKRNPKALSSENVSPEATAWFVSRWTYSWVDPVFWHGWRKPLEMSDIWQLGPKWRVEYLTGRLEKAWADEVAAHPPKNAQGAAAAPDAAAAAADAKATGSGRGKKGKDKPEGPSLLRALWNLLFWELAPYGILRFLSDMASILSPYLIKYVVNFVTQSKLAVAFPAKYTMPWLSEGIMYALFMFGLQLITTLLQNAFFFLALSSGLALRAAFTGVIYRKSMRLSAAARQDFSSGKVTNVVSTDAARIEAFLGFCHTMWTAPVQIIVITGFLISQLGYAAIVGVALLVLLGPLQGRIWRLLTGIRKEAAPLTDKRVRQTQEVLQGIRVLKFFTWEKPFLEQIEDIRKREVALILKRSVITAFVMTVSFAVPVLSASLAFIIYGINNDLDPAHVFSSLTWFNQLRFPLMFLPQIIVGYAELKIAIERIQALLLAPELEAQPEIVPDAPNAVEIVDGEFNWDSMPPAKKEQPKGKKAKMWKRKEKTPSPPATPPPEKDGAAKETSATPAPPAKSTLRNINIAIPRGKLVAVVGSVGSGKSSLLNALVGEMKRVKGTVTFSSRLGYAPQQAWIQNASVKDNILFGQPFDEERYHAAIRDCSLEKDLEILADGDLTQIGERGINLSGGQKQRVNLARMVYFNADIVLLDDPLSAVDAHVGRALFDNCIQGALAGKTRILVTHQLHFLPRVDYVIVMSDGEVSEQGTFSELMAADGEFATLMRNYGGVEDAESEETSDVEEGNGADEKTKKNNDDLERIGKALAASGKKDVRELMQTEERATGTVDGKVWMSYFNAAGGVPFLVGLIFTLALVQGARVGTDYWLVVWTNQQIPSFNGAGPYIGVYWGWAVFQSIGTYCFGVYFAYHGTRAARVLHEGAIKRVVRAPVSFFDTTPLGRIINRFSKDQDGLDNTLMDSFRMFIQTLASTISVFILIGVAVPLFLAPLVPVLGLYYLIQSIYRSTSRELKRLDSISRSPLYASIGETLTGLPTIRAYREQERFISDNNKKVDGNNAPYFLVLAAQRWVSLRFEFLGAILVFCAAALGIFTRESNTLSVSFFGLALSYSLQVTQTLNWCIRQFTETEIAMNAVERVNHYASEIEVEAAEITDVRPPAGWPAKGEIEFKDVSMRYAPDLPLVLKSVSFSIRDKEKIGVVGRTGSGKSSLMQVLFRMVEPASGAIVVDGITTSELGLKDLRSGLGIIPQDPVLFSGTFRRNLDPFGEHTDAELWDALERANIKAKVAESEGGLDGEVHENGENLSVGQRQLVCLARAMLKKPRVLVMDEATANVDYETDAIIQKCLRQDFGDSTVLTIAHRLNTIVDYDRVMVLSAGEIVEFDTPQALVAKEGGVFRSMVDETGPQNVELIHKQLFGESSSSDGTILAPHLANGMPPSSDKPERPARKLHEPSADHPSPLERISLLKRLSFAWLDPLFRLGWKRPLELGDIWQLPGYMRVELLAGELEQAWADELAQFPEHDPARGVSPVASAKAAEAAPAAAKADSQANAKAAAAAKGPSLRRALWKLLFRKLFPIGIVKFLADICGIASPLIVKLVIAYVASARSGADSPIGTGIAYAIALLLLQLLSTTFLNLFFFTTFAAGIAVRSAFTGAIFRKSMRLSAAARQDFSSGKVTNLVSTDTQRLELFFALSHFFWTASVQIVIIVALLISQLGWAALAGLVLLAALVPIQDRLFRVMSKIREEVAPLTDKRVRLTQEGIQGIRVLKFFAWEKPFLQQIEELRHKEVRLNLKKSIVLAFLSTLAFAIPSFSASIAFIIYSVTAGGSLEPARIFSALAWFNQIPFPLMFLPQVFSAYADATVAIKRIQELLLAPEIEAPATIDPNASNAVEIVDGEFNWDSMPPSDDSADAADGTAKAKAARPPRWFLIKPKGDKDGGEELEPVSDSSTVTLPAIEEAPKSTLRNINIAIPRGKLVAVVGSVGSGKSSLLNALVGEMKRVKGTVTFSSRLGYAPQQAWIQNASVKDNILFGQPFDEERYHAAIRDCSLEKDLEILADGDLTQIGERGINLSGGQKQRVNLARMVYFNADIVLLDDPLSAVDAHVGRALFDNCIQGALAGKTRILVTHQLHFLPRVDYVIVMSDGEVSEQGTFSELMAADGEFATLMRSYGGVEDAESDDAESSEGGDAVEKTAVGAGSRGNAKGVIADADKKDVRELMQSEERATGTVDKKVWASYFRAAGGFWFGVGVVVILAIMQGSQSANNIWLAIWSSNSIPNFDVNKYIGVFAGIGAFSAITNFIYGVFFAFKGTRAGRVLHESALKNIFRAPVGFFDTTPLGRIINRFSKDQDGIDTTLIDAFRSCLETLIQSIASFALIIYATPLFAIPFVPVLCMYFFVQLVFRNTSRELKRLDSITRSPLYASIGETLNGIATVRAYREQERFVLRNNQLVNINIAPYFLVFGATRWLSLRFESLGTILVFFTALFGILSRNNPSFSPAFFGLAITYSLQISMILNWCIRQFTDTEIAMNAVERVEFYAHRLELEAPEITDVRPPADWPAKGEIEFKDVSMRYAADLPLVLKSVSFSIRDKEKIGVVGRTGSGKSSLMQVLFRMVEPASGAIVVDGITTSELGLKDLRSGLGIIPQDPVLFSGTFRRNLDPFGEHTDAELWDALERANIKAKVAESDGGLDGEVHENGENLSVGQRQLVCLARAMLKKPRVLVMDEATANVDYETDAIIQKCLRQDFGDSTVLTIAHRLNTIVDYDRVMVLSAGEIVEFDTPQALVAKEGGVFRSMVDETGPQNVEAIMRILNADARDA</sequence>
<feature type="transmembrane region" description="Helical" evidence="10">
    <location>
        <begin position="958"/>
        <end position="985"/>
    </location>
</feature>
<feature type="domain" description="ABC transporter" evidence="11">
    <location>
        <begin position="534"/>
        <end position="754"/>
    </location>
</feature>
<keyword evidence="5" id="KW-0547">Nucleotide-binding</keyword>
<feature type="transmembrane region" description="Helical" evidence="10">
    <location>
        <begin position="438"/>
        <end position="455"/>
    </location>
</feature>
<feature type="transmembrane region" description="Helical" evidence="10">
    <location>
        <begin position="2268"/>
        <end position="2292"/>
    </location>
</feature>
<feature type="region of interest" description="Disordered" evidence="9">
    <location>
        <begin position="1"/>
        <end position="49"/>
    </location>
</feature>
<dbReference type="InterPro" id="IPR017871">
    <property type="entry name" value="ABC_transporter-like_CS"/>
</dbReference>
<keyword evidence="14" id="KW-1185">Reference proteome</keyword>
<feature type="domain" description="ABC transporter" evidence="11">
    <location>
        <begin position="1929"/>
        <end position="2153"/>
    </location>
</feature>
<dbReference type="CDD" id="cd03250">
    <property type="entry name" value="ABCC_MRP_domain1"/>
    <property type="match status" value="2"/>
</dbReference>
<evidence type="ECO:0000256" key="1">
    <source>
        <dbReference type="ARBA" id="ARBA00004128"/>
    </source>
</evidence>
<dbReference type="PROSITE" id="PS50929">
    <property type="entry name" value="ABC_TM1F"/>
    <property type="match status" value="4"/>
</dbReference>
<feature type="region of interest" description="Disordered" evidence="9">
    <location>
        <begin position="1405"/>
        <end position="1441"/>
    </location>
</feature>
<name>A0ABR4N7W0_9FUNG</name>
<dbReference type="PANTHER" id="PTHR24223">
    <property type="entry name" value="ATP-BINDING CASSETTE SUB-FAMILY C"/>
    <property type="match status" value="1"/>
</dbReference>
<dbReference type="InterPro" id="IPR003593">
    <property type="entry name" value="AAA+_ATPase"/>
</dbReference>
<feature type="domain" description="ABC transmembrane type-1" evidence="12">
    <location>
        <begin position="2232"/>
        <end position="2508"/>
    </location>
</feature>
<feature type="transmembrane region" description="Helical" evidence="10">
    <location>
        <begin position="2355"/>
        <end position="2382"/>
    </location>
</feature>
<dbReference type="Pfam" id="PF00664">
    <property type="entry name" value="ABC_membrane"/>
    <property type="match status" value="4"/>
</dbReference>
<dbReference type="Gene3D" id="1.20.1560.10">
    <property type="entry name" value="ABC transporter type 1, transmembrane domain"/>
    <property type="match status" value="4"/>
</dbReference>
<dbReference type="InterPro" id="IPR027417">
    <property type="entry name" value="P-loop_NTPase"/>
</dbReference>
<dbReference type="SUPFAM" id="SSF90123">
    <property type="entry name" value="ABC transporter transmembrane region"/>
    <property type="match status" value="4"/>
</dbReference>
<proteinExistence type="predicted"/>
<comment type="caution">
    <text evidence="13">The sequence shown here is derived from an EMBL/GenBank/DDBJ whole genome shotgun (WGS) entry which is preliminary data.</text>
</comment>
<dbReference type="SUPFAM" id="SSF52540">
    <property type="entry name" value="P-loop containing nucleoside triphosphate hydrolases"/>
    <property type="match status" value="4"/>
</dbReference>
<feature type="region of interest" description="Disordered" evidence="9">
    <location>
        <begin position="495"/>
        <end position="546"/>
    </location>
</feature>
<evidence type="ECO:0000256" key="10">
    <source>
        <dbReference type="SAM" id="Phobius"/>
    </source>
</evidence>
<evidence type="ECO:0000256" key="3">
    <source>
        <dbReference type="ARBA" id="ARBA00022692"/>
    </source>
</evidence>
<organism evidence="13 14">
    <name type="scientific">Polyrhizophydium stewartii</name>
    <dbReference type="NCBI Taxonomy" id="2732419"/>
    <lineage>
        <taxon>Eukaryota</taxon>
        <taxon>Fungi</taxon>
        <taxon>Fungi incertae sedis</taxon>
        <taxon>Chytridiomycota</taxon>
        <taxon>Chytridiomycota incertae sedis</taxon>
        <taxon>Chytridiomycetes</taxon>
        <taxon>Rhizophydiales</taxon>
        <taxon>Rhizophydiales incertae sedis</taxon>
        <taxon>Polyrhizophydium</taxon>
    </lineage>
</organism>
<dbReference type="PROSITE" id="PS50893">
    <property type="entry name" value="ABC_TRANSPORTER_2"/>
    <property type="match status" value="4"/>
</dbReference>
<feature type="transmembrane region" description="Helical" evidence="10">
    <location>
        <begin position="875"/>
        <end position="895"/>
    </location>
</feature>
<dbReference type="SMART" id="SM00382">
    <property type="entry name" value="AAA"/>
    <property type="match status" value="4"/>
</dbReference>
<feature type="transmembrane region" description="Helical" evidence="10">
    <location>
        <begin position="1558"/>
        <end position="1583"/>
    </location>
</feature>
<dbReference type="InterPro" id="IPR003439">
    <property type="entry name" value="ABC_transporter-like_ATP-bd"/>
</dbReference>
<feature type="domain" description="ABC transmembrane type-1" evidence="12">
    <location>
        <begin position="168"/>
        <end position="454"/>
    </location>
</feature>
<evidence type="ECO:0000256" key="9">
    <source>
        <dbReference type="SAM" id="MobiDB-lite"/>
    </source>
</evidence>
<feature type="transmembrane region" description="Helical" evidence="10">
    <location>
        <begin position="1828"/>
        <end position="1849"/>
    </location>
</feature>
<dbReference type="InterPro" id="IPR050173">
    <property type="entry name" value="ABC_transporter_C-like"/>
</dbReference>
<feature type="transmembrane region" description="Helical" evidence="10">
    <location>
        <begin position="1055"/>
        <end position="1076"/>
    </location>
</feature>
<evidence type="ECO:0000313" key="14">
    <source>
        <dbReference type="Proteomes" id="UP001527925"/>
    </source>
</evidence>
<feature type="region of interest" description="Disordered" evidence="9">
    <location>
        <begin position="759"/>
        <end position="783"/>
    </location>
</feature>
<dbReference type="EMBL" id="JADGIZ020000022">
    <property type="protein sequence ID" value="KAL2915594.1"/>
    <property type="molecule type" value="Genomic_DNA"/>
</dbReference>
<evidence type="ECO:0000256" key="5">
    <source>
        <dbReference type="ARBA" id="ARBA00022741"/>
    </source>
</evidence>
<feature type="compositionally biased region" description="Basic residues" evidence="9">
    <location>
        <begin position="507"/>
        <end position="517"/>
    </location>
</feature>
<evidence type="ECO:0000256" key="7">
    <source>
        <dbReference type="ARBA" id="ARBA00022989"/>
    </source>
</evidence>
<dbReference type="InterPro" id="IPR036640">
    <property type="entry name" value="ABC1_TM_sf"/>
</dbReference>
<evidence type="ECO:0000256" key="8">
    <source>
        <dbReference type="ARBA" id="ARBA00023136"/>
    </source>
</evidence>
<feature type="transmembrane region" description="Helical" evidence="10">
    <location>
        <begin position="393"/>
        <end position="418"/>
    </location>
</feature>
<feature type="compositionally biased region" description="Low complexity" evidence="9">
    <location>
        <begin position="17"/>
        <end position="27"/>
    </location>
</feature>
<keyword evidence="2" id="KW-0813">Transport</keyword>
<dbReference type="PANTHER" id="PTHR24223:SF443">
    <property type="entry name" value="MULTIDRUG-RESISTANCE LIKE PROTEIN 1, ISOFORM I"/>
    <property type="match status" value="1"/>
</dbReference>
<keyword evidence="8 10" id="KW-0472">Membrane</keyword>
<dbReference type="Proteomes" id="UP001527925">
    <property type="component" value="Unassembled WGS sequence"/>
</dbReference>
<feature type="transmembrane region" description="Helical" evidence="10">
    <location>
        <begin position="1603"/>
        <end position="1636"/>
    </location>
</feature>
<dbReference type="NCBIfam" id="NF010167">
    <property type="entry name" value="PRK13648.1"/>
    <property type="match status" value="4"/>
</dbReference>
<feature type="transmembrane region" description="Helical" evidence="10">
    <location>
        <begin position="1673"/>
        <end position="1693"/>
    </location>
</feature>
<feature type="transmembrane region" description="Helical" evidence="10">
    <location>
        <begin position="1699"/>
        <end position="1716"/>
    </location>
</feature>
<evidence type="ECO:0000256" key="6">
    <source>
        <dbReference type="ARBA" id="ARBA00022840"/>
    </source>
</evidence>
<dbReference type="Gene3D" id="3.40.50.300">
    <property type="entry name" value="P-loop containing nucleotide triphosphate hydrolases"/>
    <property type="match status" value="4"/>
</dbReference>
<feature type="transmembrane region" description="Helical" evidence="10">
    <location>
        <begin position="823"/>
        <end position="843"/>
    </location>
</feature>
<dbReference type="CDD" id="cd18606">
    <property type="entry name" value="ABC_6TM_YOR1_D2_like"/>
    <property type="match status" value="2"/>
</dbReference>
<evidence type="ECO:0000256" key="4">
    <source>
        <dbReference type="ARBA" id="ARBA00022737"/>
    </source>
</evidence>
<dbReference type="CDD" id="cd03244">
    <property type="entry name" value="ABCC_MRP_domain2"/>
    <property type="match status" value="2"/>
</dbReference>
<feature type="transmembrane region" description="Helical" evidence="10">
    <location>
        <begin position="300"/>
        <end position="325"/>
    </location>
</feature>
<feature type="domain" description="ABC transmembrane type-1" evidence="12">
    <location>
        <begin position="1561"/>
        <end position="1844"/>
    </location>
</feature>
<feature type="transmembrane region" description="Helical" evidence="10">
    <location>
        <begin position="1781"/>
        <end position="1808"/>
    </location>
</feature>
<feature type="transmembrane region" description="Helical" evidence="10">
    <location>
        <begin position="2483"/>
        <end position="2501"/>
    </location>
</feature>